<feature type="compositionally biased region" description="Basic and acidic residues" evidence="1">
    <location>
        <begin position="40"/>
        <end position="52"/>
    </location>
</feature>
<dbReference type="EMBL" id="RJVU01063330">
    <property type="protein sequence ID" value="ROJ25804.1"/>
    <property type="molecule type" value="Genomic_DNA"/>
</dbReference>
<name>A0A3N0XS12_ANAGA</name>
<protein>
    <submittedName>
        <fullName evidence="2">Uncharacterized protein</fullName>
    </submittedName>
</protein>
<dbReference type="Proteomes" id="UP000281406">
    <property type="component" value="Unassembled WGS sequence"/>
</dbReference>
<comment type="caution">
    <text evidence="2">The sequence shown here is derived from an EMBL/GenBank/DDBJ whole genome shotgun (WGS) entry which is preliminary data.</text>
</comment>
<evidence type="ECO:0000313" key="3">
    <source>
        <dbReference type="Proteomes" id="UP000281406"/>
    </source>
</evidence>
<sequence length="73" mass="8341">MKSHVTLHMKIHAVEKLLDPCGKRTTRVDLEGEDSENMSDPEHTEDTEEQSRIDTALCVETLETHEKIHTGEK</sequence>
<evidence type="ECO:0000256" key="1">
    <source>
        <dbReference type="SAM" id="MobiDB-lite"/>
    </source>
</evidence>
<feature type="region of interest" description="Disordered" evidence="1">
    <location>
        <begin position="24"/>
        <end position="52"/>
    </location>
</feature>
<reference evidence="2 3" key="1">
    <citation type="submission" date="2018-10" db="EMBL/GenBank/DDBJ databases">
        <title>Genome assembly for a Yunnan-Guizhou Plateau 3E fish, Anabarilius grahami (Regan), and its evolutionary and genetic applications.</title>
        <authorList>
            <person name="Jiang W."/>
        </authorList>
    </citation>
    <scope>NUCLEOTIDE SEQUENCE [LARGE SCALE GENOMIC DNA]</scope>
    <source>
        <strain evidence="2">AG-KIZ</strain>
        <tissue evidence="2">Muscle</tissue>
    </source>
</reference>
<dbReference type="AlphaFoldDB" id="A0A3N0XS12"/>
<proteinExistence type="predicted"/>
<evidence type="ECO:0000313" key="2">
    <source>
        <dbReference type="EMBL" id="ROJ25804.1"/>
    </source>
</evidence>
<organism evidence="2 3">
    <name type="scientific">Anabarilius grahami</name>
    <name type="common">Kanglang fish</name>
    <name type="synonym">Barilius grahami</name>
    <dbReference type="NCBI Taxonomy" id="495550"/>
    <lineage>
        <taxon>Eukaryota</taxon>
        <taxon>Metazoa</taxon>
        <taxon>Chordata</taxon>
        <taxon>Craniata</taxon>
        <taxon>Vertebrata</taxon>
        <taxon>Euteleostomi</taxon>
        <taxon>Actinopterygii</taxon>
        <taxon>Neopterygii</taxon>
        <taxon>Teleostei</taxon>
        <taxon>Ostariophysi</taxon>
        <taxon>Cypriniformes</taxon>
        <taxon>Xenocyprididae</taxon>
        <taxon>Xenocypridinae</taxon>
        <taxon>Xenocypridinae incertae sedis</taxon>
        <taxon>Anabarilius</taxon>
    </lineage>
</organism>
<accession>A0A3N0XS12</accession>
<keyword evidence="3" id="KW-1185">Reference proteome</keyword>
<gene>
    <name evidence="2" type="ORF">DPX16_1010</name>
</gene>